<dbReference type="InterPro" id="IPR037284">
    <property type="entry name" value="SUF_FeS_clus_asmbl_SufBD_sf"/>
</dbReference>
<accession>A0A2T2XFQ6</accession>
<organism evidence="4 5">
    <name type="scientific">Sulfobacillus benefaciens</name>
    <dbReference type="NCBI Taxonomy" id="453960"/>
    <lineage>
        <taxon>Bacteria</taxon>
        <taxon>Bacillati</taxon>
        <taxon>Bacillota</taxon>
        <taxon>Clostridia</taxon>
        <taxon>Eubacteriales</taxon>
        <taxon>Clostridiales Family XVII. Incertae Sedis</taxon>
        <taxon>Sulfobacillus</taxon>
    </lineage>
</organism>
<proteinExistence type="inferred from homology"/>
<comment type="caution">
    <text evidence="4">The sequence shown here is derived from an EMBL/GenBank/DDBJ whole genome shotgun (WGS) entry which is preliminary data.</text>
</comment>
<dbReference type="Pfam" id="PF19295">
    <property type="entry name" value="SufBD_N"/>
    <property type="match status" value="1"/>
</dbReference>
<evidence type="ECO:0000259" key="3">
    <source>
        <dbReference type="Pfam" id="PF19295"/>
    </source>
</evidence>
<dbReference type="SUPFAM" id="SSF101960">
    <property type="entry name" value="Stabilizer of iron transporter SufD"/>
    <property type="match status" value="1"/>
</dbReference>
<dbReference type="InterPro" id="IPR011542">
    <property type="entry name" value="SUF_FeS_clus_asmbl_SufD"/>
</dbReference>
<evidence type="ECO:0000313" key="5">
    <source>
        <dbReference type="Proteomes" id="UP000242972"/>
    </source>
</evidence>
<dbReference type="PANTHER" id="PTHR30508:SF1">
    <property type="entry name" value="UPF0051 PROTEIN ABCI8, CHLOROPLASTIC-RELATED"/>
    <property type="match status" value="1"/>
</dbReference>
<dbReference type="Proteomes" id="UP000242972">
    <property type="component" value="Unassembled WGS sequence"/>
</dbReference>
<evidence type="ECO:0000256" key="1">
    <source>
        <dbReference type="ARBA" id="ARBA00043967"/>
    </source>
</evidence>
<sequence length="427" mass="46504">MAPMANATSTDQVRKFAAEQFADEPNWLRARRNRLVEVYLAAPLPVRQRTPLKSRKLDQIPIATVPGASDLPNDVQNLYQVANLITVNGQTMHIHVPPAWRDQGVILLSMKQAVNVAPQLLEEYLGTVVNDDVDKFQALNGALWQNGIFLYVPARVTLDHPITVAHFGSSNVSNVLPRSLLVLDQEARATIIEQYLSEPGPERSLWAIATEIVLKDGAQLQYGAMQQLAATAESFVRRGAQVGRDAHIYWNLGEFGSSLSIAEHTSLLEAPGGQSDSTTVFFGSGTQHQDYVSVAKHVAPHTTSRMVARGVMKDDSRSVFTGVTEIKKGAVGTDGRQKEKILMLSDTARADAIPSLLIEESDVFAAHAASAGPVDAAAIFYLMSRGLSEAEAIRMVVHGFLATAIDAIPVDVLRQNVWNAVERKIAE</sequence>
<evidence type="ECO:0000259" key="2">
    <source>
        <dbReference type="Pfam" id="PF01458"/>
    </source>
</evidence>
<dbReference type="InterPro" id="IPR055346">
    <property type="entry name" value="Fe-S_cluster_assembly_SufBD"/>
</dbReference>
<dbReference type="InterPro" id="IPR045595">
    <property type="entry name" value="SufBD_N"/>
</dbReference>
<dbReference type="EMBL" id="PXYW01000022">
    <property type="protein sequence ID" value="PSR33341.1"/>
    <property type="molecule type" value="Genomic_DNA"/>
</dbReference>
<evidence type="ECO:0000313" key="4">
    <source>
        <dbReference type="EMBL" id="PSR33341.1"/>
    </source>
</evidence>
<dbReference type="PANTHER" id="PTHR30508">
    <property type="entry name" value="FES CLUSTER ASSEMBLY PROTEIN SUF"/>
    <property type="match status" value="1"/>
</dbReference>
<feature type="domain" description="SUF system FeS cluster assembly SufBD N-terminal" evidence="3">
    <location>
        <begin position="74"/>
        <end position="164"/>
    </location>
</feature>
<dbReference type="NCBIfam" id="TIGR01981">
    <property type="entry name" value="sufD"/>
    <property type="match status" value="1"/>
</dbReference>
<dbReference type="GO" id="GO:0016226">
    <property type="term" value="P:iron-sulfur cluster assembly"/>
    <property type="evidence" value="ECO:0007669"/>
    <property type="project" value="InterPro"/>
</dbReference>
<feature type="domain" description="SUF system FeS cluster assembly SufBD core" evidence="2">
    <location>
        <begin position="172"/>
        <end position="400"/>
    </location>
</feature>
<name>A0A2T2XFQ6_9FIRM</name>
<dbReference type="InterPro" id="IPR000825">
    <property type="entry name" value="SUF_FeS_clus_asmbl_SufBD_core"/>
</dbReference>
<reference evidence="4 5" key="1">
    <citation type="journal article" date="2014" name="BMC Genomics">
        <title>Comparison of environmental and isolate Sulfobacillus genomes reveals diverse carbon, sulfur, nitrogen, and hydrogen metabolisms.</title>
        <authorList>
            <person name="Justice N.B."/>
            <person name="Norman A."/>
            <person name="Brown C.T."/>
            <person name="Singh A."/>
            <person name="Thomas B.C."/>
            <person name="Banfield J.F."/>
        </authorList>
    </citation>
    <scope>NUCLEOTIDE SEQUENCE [LARGE SCALE GENOMIC DNA]</scope>
    <source>
        <strain evidence="4">AMDSBA4</strain>
    </source>
</reference>
<comment type="similarity">
    <text evidence="1">Belongs to the iron-sulfur cluster assembly SufBD family.</text>
</comment>
<dbReference type="AlphaFoldDB" id="A0A2T2XFQ6"/>
<gene>
    <name evidence="4" type="primary">sufD</name>
    <name evidence="4" type="ORF">C7B46_10385</name>
</gene>
<protein>
    <submittedName>
        <fullName evidence="4">Fe-S cluster assembly protein SufD</fullName>
    </submittedName>
</protein>
<dbReference type="Pfam" id="PF01458">
    <property type="entry name" value="SUFBD_core"/>
    <property type="match status" value="1"/>
</dbReference>